<gene>
    <name evidence="2" type="ORF">ACFO9K_14245</name>
</gene>
<proteinExistence type="predicted"/>
<dbReference type="GeneID" id="73043865"/>
<feature type="compositionally biased region" description="Low complexity" evidence="1">
    <location>
        <begin position="38"/>
        <end position="47"/>
    </location>
</feature>
<protein>
    <submittedName>
        <fullName evidence="2">Uncharacterized protein</fullName>
    </submittedName>
</protein>
<feature type="region of interest" description="Disordered" evidence="1">
    <location>
        <begin position="1"/>
        <end position="47"/>
    </location>
</feature>
<evidence type="ECO:0000313" key="2">
    <source>
        <dbReference type="EMBL" id="MFC4825419.1"/>
    </source>
</evidence>
<organism evidence="2 3">
    <name type="scientific">Halorussus aquaticus</name>
    <dbReference type="NCBI Taxonomy" id="2953748"/>
    <lineage>
        <taxon>Archaea</taxon>
        <taxon>Methanobacteriati</taxon>
        <taxon>Methanobacteriota</taxon>
        <taxon>Stenosarchaea group</taxon>
        <taxon>Halobacteria</taxon>
        <taxon>Halobacteriales</taxon>
        <taxon>Haladaptataceae</taxon>
        <taxon>Halorussus</taxon>
    </lineage>
</organism>
<feature type="compositionally biased region" description="Basic and acidic residues" evidence="1">
    <location>
        <begin position="8"/>
        <end position="19"/>
    </location>
</feature>
<dbReference type="AlphaFoldDB" id="A0ABD5Q4E9"/>
<dbReference type="EMBL" id="JBHSHT010000002">
    <property type="protein sequence ID" value="MFC4825419.1"/>
    <property type="molecule type" value="Genomic_DNA"/>
</dbReference>
<sequence>MPVVPHYPSDEQRDDREAPDFGEIVDDILDRGDPTPSVPVARRPVAP</sequence>
<name>A0ABD5Q4E9_9EURY</name>
<accession>A0ABD5Q4E9</accession>
<comment type="caution">
    <text evidence="2">The sequence shown here is derived from an EMBL/GenBank/DDBJ whole genome shotgun (WGS) entry which is preliminary data.</text>
</comment>
<reference evidence="2 3" key="1">
    <citation type="journal article" date="2019" name="Int. J. Syst. Evol. Microbiol.">
        <title>The Global Catalogue of Microorganisms (GCM) 10K type strain sequencing project: providing services to taxonomists for standard genome sequencing and annotation.</title>
        <authorList>
            <consortium name="The Broad Institute Genomics Platform"/>
            <consortium name="The Broad Institute Genome Sequencing Center for Infectious Disease"/>
            <person name="Wu L."/>
            <person name="Ma J."/>
        </authorList>
    </citation>
    <scope>NUCLEOTIDE SEQUENCE [LARGE SCALE GENOMIC DNA]</scope>
    <source>
        <strain evidence="2 3">XZYJ18</strain>
    </source>
</reference>
<evidence type="ECO:0000256" key="1">
    <source>
        <dbReference type="SAM" id="MobiDB-lite"/>
    </source>
</evidence>
<dbReference type="RefSeq" id="WP_254268918.1">
    <property type="nucleotide sequence ID" value="NZ_CP100400.1"/>
</dbReference>
<dbReference type="Proteomes" id="UP001595945">
    <property type="component" value="Unassembled WGS sequence"/>
</dbReference>
<keyword evidence="3" id="KW-1185">Reference proteome</keyword>
<evidence type="ECO:0000313" key="3">
    <source>
        <dbReference type="Proteomes" id="UP001595945"/>
    </source>
</evidence>